<accession>A0ABU3CEJ7</accession>
<proteinExistence type="predicted"/>
<reference evidence="1 2" key="1">
    <citation type="submission" date="2023-09" db="EMBL/GenBank/DDBJ databases">
        <authorList>
            <person name="Rey-Velasco X."/>
        </authorList>
    </citation>
    <scope>NUCLEOTIDE SEQUENCE [LARGE SCALE GENOMIC DNA]</scope>
    <source>
        <strain evidence="1 2">F363</strain>
    </source>
</reference>
<protein>
    <recommendedName>
        <fullName evidence="3">TIR domain-containing protein</fullName>
    </recommendedName>
</protein>
<name>A0ABU3CEJ7_9FLAO</name>
<comment type="caution">
    <text evidence="1">The sequence shown here is derived from an EMBL/GenBank/DDBJ whole genome shotgun (WGS) entry which is preliminary data.</text>
</comment>
<dbReference type="EMBL" id="JAVRHQ010000031">
    <property type="protein sequence ID" value="MDT0644652.1"/>
    <property type="molecule type" value="Genomic_DNA"/>
</dbReference>
<dbReference type="RefSeq" id="WP_311536268.1">
    <property type="nucleotide sequence ID" value="NZ_JAVRHQ010000031.1"/>
</dbReference>
<sequence>MYRGFNLRIEDELEIHQYHEIGLEILKILKNSVQPTLKNYILPEGTLDGNKIMEDWFPEVKSHIFLSHSHKDFKNAIYIAGALYSKFKILTFIDSTVWGYSNELLQIIDNKYCKSESGETYDYNNRNYSTTHVHLMLSSALHKMIDNSEAVIFLNTANSVSTRTITEKTNSPWIFSEISTTKIIRKRTPIRLRKITKSFSDTISLSESQRSQLNIEYDLELTHLTDLTLYHFESWLNSTCYSPEDALDKLYSQHPINSKFLIK</sequence>
<evidence type="ECO:0000313" key="1">
    <source>
        <dbReference type="EMBL" id="MDT0644652.1"/>
    </source>
</evidence>
<gene>
    <name evidence="1" type="ORF">RM553_17565</name>
</gene>
<dbReference type="Proteomes" id="UP001262889">
    <property type="component" value="Unassembled WGS sequence"/>
</dbReference>
<evidence type="ECO:0000313" key="2">
    <source>
        <dbReference type="Proteomes" id="UP001262889"/>
    </source>
</evidence>
<evidence type="ECO:0008006" key="3">
    <source>
        <dbReference type="Google" id="ProtNLM"/>
    </source>
</evidence>
<organism evidence="1 2">
    <name type="scientific">Autumnicola tepida</name>
    <dbReference type="NCBI Taxonomy" id="3075595"/>
    <lineage>
        <taxon>Bacteria</taxon>
        <taxon>Pseudomonadati</taxon>
        <taxon>Bacteroidota</taxon>
        <taxon>Flavobacteriia</taxon>
        <taxon>Flavobacteriales</taxon>
        <taxon>Flavobacteriaceae</taxon>
        <taxon>Autumnicola</taxon>
    </lineage>
</organism>
<keyword evidence="2" id="KW-1185">Reference proteome</keyword>